<evidence type="ECO:0000256" key="2">
    <source>
        <dbReference type="ARBA" id="ARBA00023002"/>
    </source>
</evidence>
<reference evidence="3 4" key="1">
    <citation type="submission" date="2023-07" db="EMBL/GenBank/DDBJ databases">
        <authorList>
            <person name="Girao M."/>
            <person name="Carvalho M.F."/>
        </authorList>
    </citation>
    <scope>NUCLEOTIDE SEQUENCE [LARGE SCALE GENOMIC DNA]</scope>
    <source>
        <strain evidence="3 4">YIM65754</strain>
    </source>
</reference>
<dbReference type="Gene3D" id="3.40.50.720">
    <property type="entry name" value="NAD(P)-binding Rossmann-like Domain"/>
    <property type="match status" value="1"/>
</dbReference>
<dbReference type="PANTHER" id="PTHR24321">
    <property type="entry name" value="DEHYDROGENASES, SHORT CHAIN"/>
    <property type="match status" value="1"/>
</dbReference>
<organism evidence="3 4">
    <name type="scientific">Rhodococcus artemisiae</name>
    <dbReference type="NCBI Taxonomy" id="714159"/>
    <lineage>
        <taxon>Bacteria</taxon>
        <taxon>Bacillati</taxon>
        <taxon>Actinomycetota</taxon>
        <taxon>Actinomycetes</taxon>
        <taxon>Mycobacteriales</taxon>
        <taxon>Nocardiaceae</taxon>
        <taxon>Rhodococcus</taxon>
    </lineage>
</organism>
<keyword evidence="2" id="KW-0560">Oxidoreductase</keyword>
<evidence type="ECO:0000313" key="3">
    <source>
        <dbReference type="EMBL" id="MEE2060206.1"/>
    </source>
</evidence>
<dbReference type="PANTHER" id="PTHR24321:SF8">
    <property type="entry name" value="ESTRADIOL 17-BETA-DEHYDROGENASE 8-RELATED"/>
    <property type="match status" value="1"/>
</dbReference>
<proteinExistence type="inferred from homology"/>
<gene>
    <name evidence="3" type="ORF">Q7514_22045</name>
</gene>
<dbReference type="InterPro" id="IPR002347">
    <property type="entry name" value="SDR_fam"/>
</dbReference>
<protein>
    <submittedName>
        <fullName evidence="3">SDR family oxidoreductase</fullName>
    </submittedName>
</protein>
<evidence type="ECO:0000256" key="1">
    <source>
        <dbReference type="ARBA" id="ARBA00006484"/>
    </source>
</evidence>
<dbReference type="Pfam" id="PF13561">
    <property type="entry name" value="adh_short_C2"/>
    <property type="match status" value="1"/>
</dbReference>
<comment type="caution">
    <text evidence="3">The sequence shown here is derived from an EMBL/GenBank/DDBJ whole genome shotgun (WGS) entry which is preliminary data.</text>
</comment>
<comment type="similarity">
    <text evidence="1">Belongs to the short-chain dehydrogenases/reductases (SDR) family.</text>
</comment>
<dbReference type="Proteomes" id="UP001336020">
    <property type="component" value="Unassembled WGS sequence"/>
</dbReference>
<evidence type="ECO:0000313" key="4">
    <source>
        <dbReference type="Proteomes" id="UP001336020"/>
    </source>
</evidence>
<keyword evidence="4" id="KW-1185">Reference proteome</keyword>
<name>A0ABU7LF73_9NOCA</name>
<dbReference type="PRINTS" id="PR00081">
    <property type="entry name" value="GDHRDH"/>
</dbReference>
<dbReference type="Pfam" id="PF00106">
    <property type="entry name" value="adh_short"/>
    <property type="match status" value="1"/>
</dbReference>
<accession>A0ABU7LF73</accession>
<sequence length="276" mass="28010">MDIDVLVVIGVGGMGLAIARRLGAGRTVLLADFDETTLGDAASTLHGEGHEVKAQVVDVSDHNSVASLADLAAGLGRVTHVAHTAGVSPEQAPIEAVLKVDLLGVALVLDEFSRVIAPRGAGVVIASMAGHMGALSPEQERALAITPTAELLDLPFLAAEKLGHPGIAYTVAKRGNAVRVQAAAAAWGKRGARINSISPGVISTPMGRQELSGESGQRMQGMVNMSATGRLGTPDDIAGAAAFLLDPQAGFITGTDLLVDGGVVAAVRAAQWADAN</sequence>
<dbReference type="NCBIfam" id="NF005395">
    <property type="entry name" value="PRK06940.1"/>
    <property type="match status" value="1"/>
</dbReference>
<dbReference type="RefSeq" id="WP_330135458.1">
    <property type="nucleotide sequence ID" value="NZ_JAUTXY010000011.1"/>
</dbReference>
<dbReference type="EMBL" id="JAUTXY010000011">
    <property type="protein sequence ID" value="MEE2060206.1"/>
    <property type="molecule type" value="Genomic_DNA"/>
</dbReference>
<dbReference type="InterPro" id="IPR036291">
    <property type="entry name" value="NAD(P)-bd_dom_sf"/>
</dbReference>
<dbReference type="SUPFAM" id="SSF51735">
    <property type="entry name" value="NAD(P)-binding Rossmann-fold domains"/>
    <property type="match status" value="1"/>
</dbReference>